<evidence type="ECO:0000256" key="9">
    <source>
        <dbReference type="PIRSR" id="PIRSR601088-2"/>
    </source>
</evidence>
<dbReference type="PANTHER" id="PTHR32092:SF6">
    <property type="entry name" value="ALPHA-GALACTOSIDASE"/>
    <property type="match status" value="1"/>
</dbReference>
<reference evidence="15" key="2">
    <citation type="submission" date="2010-01" db="EMBL/GenBank/DDBJ databases">
        <title>The complete genome of Conexibacter woesei DSM 14684.</title>
        <authorList>
            <consortium name="US DOE Joint Genome Institute (JGI-PGF)"/>
            <person name="Lucas S."/>
            <person name="Copeland A."/>
            <person name="Lapidus A."/>
            <person name="Glavina del Rio T."/>
            <person name="Dalin E."/>
            <person name="Tice H."/>
            <person name="Bruce D."/>
            <person name="Goodwin L."/>
            <person name="Pitluck S."/>
            <person name="Kyrpides N."/>
            <person name="Mavromatis K."/>
            <person name="Ivanova N."/>
            <person name="Mikhailova N."/>
            <person name="Chertkov O."/>
            <person name="Brettin T."/>
            <person name="Detter J.C."/>
            <person name="Han C."/>
            <person name="Larimer F."/>
            <person name="Land M."/>
            <person name="Hauser L."/>
            <person name="Markowitz V."/>
            <person name="Cheng J.-F."/>
            <person name="Hugenholtz P."/>
            <person name="Woyke T."/>
            <person name="Wu D."/>
            <person name="Pukall R."/>
            <person name="Steenblock K."/>
            <person name="Schneider S."/>
            <person name="Klenk H.-P."/>
            <person name="Eisen J.A."/>
        </authorList>
    </citation>
    <scope>NUCLEOTIDE SEQUENCE [LARGE SCALE GENOMIC DNA]</scope>
    <source>
        <strain evidence="15">DSM 14684 / CIP 108061 / JCM 11494 / NBRC 100937 / ID131577</strain>
    </source>
</reference>
<keyword evidence="8 12" id="KW-0326">Glycosidase</keyword>
<keyword evidence="10" id="KW-0533">Nickel</keyword>
<feature type="domain" description="Glycosyl hydrolase family 4 C-terminal" evidence="13">
    <location>
        <begin position="195"/>
        <end position="400"/>
    </location>
</feature>
<dbReference type="CDD" id="cd05297">
    <property type="entry name" value="GH4_alpha_glucosidase_galactosidase"/>
    <property type="match status" value="1"/>
</dbReference>
<evidence type="ECO:0000259" key="13">
    <source>
        <dbReference type="Pfam" id="PF11975"/>
    </source>
</evidence>
<dbReference type="GO" id="GO:0004553">
    <property type="term" value="F:hydrolase activity, hydrolyzing O-glycosyl compounds"/>
    <property type="evidence" value="ECO:0007669"/>
    <property type="project" value="InterPro"/>
</dbReference>
<dbReference type="InterPro" id="IPR036291">
    <property type="entry name" value="NAD(P)-bd_dom_sf"/>
</dbReference>
<dbReference type="eggNOG" id="COG1486">
    <property type="taxonomic scope" value="Bacteria"/>
</dbReference>
<evidence type="ECO:0000256" key="12">
    <source>
        <dbReference type="RuleBase" id="RU361152"/>
    </source>
</evidence>
<dbReference type="InterPro" id="IPR015955">
    <property type="entry name" value="Lactate_DH/Glyco_Ohase_4_C"/>
</dbReference>
<evidence type="ECO:0000313" key="15">
    <source>
        <dbReference type="Proteomes" id="UP000008229"/>
    </source>
</evidence>
<name>D3F2R5_CONWI</name>
<reference evidence="14 15" key="1">
    <citation type="journal article" date="2010" name="Stand. Genomic Sci.">
        <title>Complete genome sequence of Conexibacter woesei type strain (ID131577).</title>
        <authorList>
            <person name="Pukall R."/>
            <person name="Lapidus A."/>
            <person name="Glavina Del Rio T."/>
            <person name="Copeland A."/>
            <person name="Tice H."/>
            <person name="Cheng J.-F."/>
            <person name="Lucas S."/>
            <person name="Chen F."/>
            <person name="Nolan M."/>
            <person name="Bruce D."/>
            <person name="Goodwin L."/>
            <person name="Pitluck S."/>
            <person name="Mavromatis K."/>
            <person name="Ivanova N."/>
            <person name="Ovchinnikova G."/>
            <person name="Pati A."/>
            <person name="Chen A."/>
            <person name="Palaniappan K."/>
            <person name="Land M."/>
            <person name="Hauser L."/>
            <person name="Chang Y.-J."/>
            <person name="Jeffries C.D."/>
            <person name="Chain P."/>
            <person name="Meincke L."/>
            <person name="Sims D."/>
            <person name="Brettin T."/>
            <person name="Detter J.C."/>
            <person name="Rohde M."/>
            <person name="Goeker M."/>
            <person name="Bristow J."/>
            <person name="Eisen J.A."/>
            <person name="Markowitz V."/>
            <person name="Kyrpides N.C."/>
            <person name="Klenk H.-P."/>
            <person name="Hugenholtz P."/>
        </authorList>
    </citation>
    <scope>NUCLEOTIDE SEQUENCE [LARGE SCALE GENOMIC DNA]</scope>
    <source>
        <strain evidence="15">DSM 14684 / CIP 108061 / JCM 11494 / NBRC 100937 / ID131577</strain>
    </source>
</reference>
<evidence type="ECO:0000256" key="7">
    <source>
        <dbReference type="ARBA" id="ARBA00023277"/>
    </source>
</evidence>
<evidence type="ECO:0000256" key="4">
    <source>
        <dbReference type="ARBA" id="ARBA00022801"/>
    </source>
</evidence>
<keyword evidence="10" id="KW-0170">Cobalt</keyword>
<feature type="binding site" evidence="10">
    <location>
        <position position="169"/>
    </location>
    <ligand>
        <name>Mn(2+)</name>
        <dbReference type="ChEBI" id="CHEBI:29035"/>
    </ligand>
</feature>
<dbReference type="InterPro" id="IPR022616">
    <property type="entry name" value="Glyco_hydro_4_C"/>
</dbReference>
<protein>
    <submittedName>
        <fullName evidence="14">Glycoside hydrolase family 4</fullName>
    </submittedName>
</protein>
<dbReference type="SUPFAM" id="SSF56327">
    <property type="entry name" value="LDH C-terminal domain-like"/>
    <property type="match status" value="1"/>
</dbReference>
<dbReference type="Gene3D" id="3.90.1820.10">
    <property type="entry name" value="AglA-like glucosidase"/>
    <property type="match status" value="1"/>
</dbReference>
<keyword evidence="10" id="KW-0408">Iron</keyword>
<evidence type="ECO:0000256" key="10">
    <source>
        <dbReference type="PIRSR" id="PIRSR601088-3"/>
    </source>
</evidence>
<evidence type="ECO:0000256" key="2">
    <source>
        <dbReference type="ARBA" id="ARBA00010141"/>
    </source>
</evidence>
<dbReference type="PANTHER" id="PTHR32092">
    <property type="entry name" value="6-PHOSPHO-BETA-GLUCOSIDASE-RELATED"/>
    <property type="match status" value="1"/>
</dbReference>
<feature type="binding site" evidence="9">
    <location>
        <position position="147"/>
    </location>
    <ligand>
        <name>substrate</name>
    </ligand>
</feature>
<comment type="cofactor">
    <cofactor evidence="1">
        <name>Mn(2+)</name>
        <dbReference type="ChEBI" id="CHEBI:29035"/>
    </cofactor>
</comment>
<keyword evidence="5 12" id="KW-0520">NAD</keyword>
<proteinExistence type="inferred from homology"/>
<keyword evidence="6 10" id="KW-0464">Manganese</keyword>
<dbReference type="NCBIfam" id="NF011657">
    <property type="entry name" value="PRK15076.1"/>
    <property type="match status" value="1"/>
</dbReference>
<evidence type="ECO:0000256" key="6">
    <source>
        <dbReference type="ARBA" id="ARBA00023211"/>
    </source>
</evidence>
<dbReference type="Pfam" id="PF11975">
    <property type="entry name" value="Glyco_hydro_4C"/>
    <property type="match status" value="1"/>
</dbReference>
<dbReference type="Proteomes" id="UP000008229">
    <property type="component" value="Chromosome"/>
</dbReference>
<dbReference type="CAZy" id="GH4">
    <property type="family name" value="Glycoside Hydrolase Family 4"/>
</dbReference>
<dbReference type="EMBL" id="CP001854">
    <property type="protein sequence ID" value="ADB54196.1"/>
    <property type="molecule type" value="Genomic_DNA"/>
</dbReference>
<dbReference type="HOGENOM" id="CLU_045951_1_1_11"/>
<dbReference type="KEGG" id="cwo:Cwoe_5795"/>
<gene>
    <name evidence="14" type="ordered locus">Cwoe_5795</name>
</gene>
<keyword evidence="15" id="KW-1185">Reference proteome</keyword>
<feature type="site" description="Increases basicity of active site Tyr" evidence="11">
    <location>
        <position position="109"/>
    </location>
</feature>
<dbReference type="AlphaFoldDB" id="D3F2R5"/>
<dbReference type="SUPFAM" id="SSF51735">
    <property type="entry name" value="NAD(P)-binding Rossmann-fold domains"/>
    <property type="match status" value="1"/>
</dbReference>
<evidence type="ECO:0000256" key="3">
    <source>
        <dbReference type="ARBA" id="ARBA00022723"/>
    </source>
</evidence>
<feature type="binding site" evidence="10">
    <location>
        <position position="199"/>
    </location>
    <ligand>
        <name>Mn(2+)</name>
        <dbReference type="ChEBI" id="CHEBI:29035"/>
    </ligand>
</feature>
<evidence type="ECO:0000256" key="5">
    <source>
        <dbReference type="ARBA" id="ARBA00023027"/>
    </source>
</evidence>
<evidence type="ECO:0000256" key="1">
    <source>
        <dbReference type="ARBA" id="ARBA00001936"/>
    </source>
</evidence>
<dbReference type="GO" id="GO:0046872">
    <property type="term" value="F:metal ion binding"/>
    <property type="evidence" value="ECO:0007669"/>
    <property type="project" value="UniProtKB-KW"/>
</dbReference>
<evidence type="ECO:0000256" key="8">
    <source>
        <dbReference type="ARBA" id="ARBA00023295"/>
    </source>
</evidence>
<dbReference type="InterPro" id="IPR001088">
    <property type="entry name" value="Glyco_hydro_4"/>
</dbReference>
<dbReference type="GO" id="GO:0016616">
    <property type="term" value="F:oxidoreductase activity, acting on the CH-OH group of donors, NAD or NADP as acceptor"/>
    <property type="evidence" value="ECO:0007669"/>
    <property type="project" value="InterPro"/>
</dbReference>
<sequence>MVKITFIGAGSVTFTRELLGDLLAFEELADTHIALHDIDVERLATAEAMARWTDAQLGGRATITTHTDRREALDGADFAINMVQVGMHASTLLDFEIPARYGLRQTIGDTLGIGGIFRALRTIPVLLGIGEDLAAVAPDAWLLNYTNPMSILCQAYAEGSPHKQVVGLCHSIQHTTHQLAELVDVPFEEVTFLGAGVNHQAFILRFERDGEDLYPRLRAKVAADPELRRRVRVALYERLGYYPTESSEHGSEYVPWFLRDDELVERYRLEVGDYIERSEENLVEYDRIKAGLASGERFPLERSLEYASLIVHAMVTGQPQVIYGTVQNNGLLADLPARSAVEVPCLVDRTGVRPTPVHHYPSQLAALNRTFLNVADMTVRAALEGRRDHVLHAAMLDPATSGALGLDQIEALVDELLTAHGDRLPEGLRG</sequence>
<organism evidence="14 15">
    <name type="scientific">Conexibacter woesei (strain DSM 14684 / CCUG 47730 / CIP 108061 / JCM 11494 / NBRC 100937 / ID131577)</name>
    <dbReference type="NCBI Taxonomy" id="469383"/>
    <lineage>
        <taxon>Bacteria</taxon>
        <taxon>Bacillati</taxon>
        <taxon>Actinomycetota</taxon>
        <taxon>Thermoleophilia</taxon>
        <taxon>Solirubrobacterales</taxon>
        <taxon>Conexibacteraceae</taxon>
        <taxon>Conexibacter</taxon>
    </lineage>
</organism>
<evidence type="ECO:0000313" key="14">
    <source>
        <dbReference type="EMBL" id="ADB54196.1"/>
    </source>
</evidence>
<comment type="cofactor">
    <cofactor evidence="12">
        <name>NAD(+)</name>
        <dbReference type="ChEBI" id="CHEBI:57540"/>
    </cofactor>
    <text evidence="12">Binds 1 NAD(+) per subunit.</text>
</comment>
<evidence type="ECO:0000256" key="11">
    <source>
        <dbReference type="PIRSR" id="PIRSR601088-4"/>
    </source>
</evidence>
<dbReference type="Pfam" id="PF02056">
    <property type="entry name" value="Glyco_hydro_4"/>
    <property type="match status" value="1"/>
</dbReference>
<dbReference type="InterPro" id="IPR053715">
    <property type="entry name" value="GH4_Enzyme_sf"/>
</dbReference>
<accession>D3F2R5</accession>
<keyword evidence="3 10" id="KW-0479">Metal-binding</keyword>
<dbReference type="OrthoDB" id="9767022at2"/>
<keyword evidence="7" id="KW-0119">Carbohydrate metabolism</keyword>
<dbReference type="PRINTS" id="PR00732">
    <property type="entry name" value="GLHYDRLASE4"/>
</dbReference>
<dbReference type="GO" id="GO:0005975">
    <property type="term" value="P:carbohydrate metabolic process"/>
    <property type="evidence" value="ECO:0007669"/>
    <property type="project" value="InterPro"/>
</dbReference>
<dbReference type="STRING" id="469383.Cwoe_5795"/>
<keyword evidence="4 12" id="KW-0378">Hydrolase</keyword>
<dbReference type="RefSeq" id="WP_012937247.1">
    <property type="nucleotide sequence ID" value="NC_013739.1"/>
</dbReference>
<comment type="similarity">
    <text evidence="2 12">Belongs to the glycosyl hydrolase 4 family.</text>
</comment>